<proteinExistence type="predicted"/>
<dbReference type="OrthoDB" id="6470495at2759"/>
<evidence type="ECO:0000313" key="3">
    <source>
        <dbReference type="Proteomes" id="UP000499080"/>
    </source>
</evidence>
<evidence type="ECO:0000313" key="2">
    <source>
        <dbReference type="EMBL" id="GBN80550.1"/>
    </source>
</evidence>
<name>A0A4Y2S015_ARAVE</name>
<evidence type="ECO:0008006" key="4">
    <source>
        <dbReference type="Google" id="ProtNLM"/>
    </source>
</evidence>
<protein>
    <recommendedName>
        <fullName evidence="4">Transposase Tc1-like domain-containing protein</fullName>
    </recommendedName>
</protein>
<reference evidence="2 3" key="1">
    <citation type="journal article" date="2019" name="Sci. Rep.">
        <title>Orb-weaving spider Araneus ventricosus genome elucidates the spidroin gene catalogue.</title>
        <authorList>
            <person name="Kono N."/>
            <person name="Nakamura H."/>
            <person name="Ohtoshi R."/>
            <person name="Moran D.A.P."/>
            <person name="Shinohara A."/>
            <person name="Yoshida Y."/>
            <person name="Fujiwara M."/>
            <person name="Mori M."/>
            <person name="Tomita M."/>
            <person name="Arakawa K."/>
        </authorList>
    </citation>
    <scope>NUCLEOTIDE SEQUENCE [LARGE SCALE GENOMIC DNA]</scope>
</reference>
<evidence type="ECO:0000256" key="1">
    <source>
        <dbReference type="SAM" id="MobiDB-lite"/>
    </source>
</evidence>
<organism evidence="2 3">
    <name type="scientific">Araneus ventricosus</name>
    <name type="common">Orbweaver spider</name>
    <name type="synonym">Epeira ventricosa</name>
    <dbReference type="NCBI Taxonomy" id="182803"/>
    <lineage>
        <taxon>Eukaryota</taxon>
        <taxon>Metazoa</taxon>
        <taxon>Ecdysozoa</taxon>
        <taxon>Arthropoda</taxon>
        <taxon>Chelicerata</taxon>
        <taxon>Arachnida</taxon>
        <taxon>Araneae</taxon>
        <taxon>Araneomorphae</taxon>
        <taxon>Entelegynae</taxon>
        <taxon>Araneoidea</taxon>
        <taxon>Araneidae</taxon>
        <taxon>Araneus</taxon>
    </lineage>
</organism>
<gene>
    <name evidence="2" type="ORF">AVEN_75290_1</name>
</gene>
<keyword evidence="3" id="KW-1185">Reference proteome</keyword>
<feature type="region of interest" description="Disordered" evidence="1">
    <location>
        <begin position="32"/>
        <end position="55"/>
    </location>
</feature>
<dbReference type="AlphaFoldDB" id="A0A4Y2S015"/>
<dbReference type="EMBL" id="BGPR01018945">
    <property type="protein sequence ID" value="GBN80550.1"/>
    <property type="molecule type" value="Genomic_DNA"/>
</dbReference>
<dbReference type="Proteomes" id="UP000499080">
    <property type="component" value="Unassembled WGS sequence"/>
</dbReference>
<sequence>MPRKRYLTLEKAVQRFFEDDEQSDIDIVVVPPETAEASDEEEGNDNILNHANDDLPCDRHCGSEQDRTPATTKNEDRYLALTARRNGSMNATLLQQLLRRATGTRVSTQTARNRLYPVGFLCPVLARRPCFP</sequence>
<comment type="caution">
    <text evidence="2">The sequence shown here is derived from an EMBL/GenBank/DDBJ whole genome shotgun (WGS) entry which is preliminary data.</text>
</comment>
<accession>A0A4Y2S015</accession>